<gene>
    <name evidence="2" type="ORF">CWE10_01320</name>
</gene>
<dbReference type="RefSeq" id="WP_011196669.1">
    <property type="nucleotide sequence ID" value="NZ_PIUK01000005.1"/>
</dbReference>
<dbReference type="InterPro" id="IPR050508">
    <property type="entry name" value="Methyltransf_Superfamily"/>
</dbReference>
<organism evidence="2 3">
    <name type="scientific">Symbiobacterium thermophilum</name>
    <dbReference type="NCBI Taxonomy" id="2734"/>
    <lineage>
        <taxon>Bacteria</taxon>
        <taxon>Bacillati</taxon>
        <taxon>Bacillota</taxon>
        <taxon>Clostridia</taxon>
        <taxon>Eubacteriales</taxon>
        <taxon>Symbiobacteriaceae</taxon>
        <taxon>Symbiobacterium</taxon>
    </lineage>
</organism>
<accession>A0A953I5W3</accession>
<protein>
    <submittedName>
        <fullName evidence="2">Class I SAM-dependent methyltransferase</fullName>
    </submittedName>
</protein>
<dbReference type="CDD" id="cd02440">
    <property type="entry name" value="AdoMet_MTases"/>
    <property type="match status" value="1"/>
</dbReference>
<dbReference type="Gene3D" id="3.40.50.150">
    <property type="entry name" value="Vaccinia Virus protein VP39"/>
    <property type="match status" value="1"/>
</dbReference>
<dbReference type="InterPro" id="IPR013216">
    <property type="entry name" value="Methyltransf_11"/>
</dbReference>
<dbReference type="PANTHER" id="PTHR42912:SF80">
    <property type="entry name" value="METHYLTRANSFERASE DOMAIN-CONTAINING PROTEIN"/>
    <property type="match status" value="1"/>
</dbReference>
<sequence>MDGEKARLAMGYSRTSALYDLLAGHGYLAAIRRLLPLVRVRHRPAILDVGCGTGLNLFEAARWFAPTGPLVGIDLSPGMVAVAAAKARQLGIPATILLGDAERLPLPDASFDLVLCNSVFHWFRDRPAAMREMARVLKPGGQLALITATAPGFREWFLLIDAVIRVVLGPDRAPPIPELPTAEEVAALMQAAGLAVERLQNRIQRDLIVQPLPFVQLMSVIAPTWPGDLSDAEVARVQQAAAQLMAVAWPQGFPFTWSAVEALATKIV</sequence>
<keyword evidence="2" id="KW-0489">Methyltransferase</keyword>
<dbReference type="SUPFAM" id="SSF53335">
    <property type="entry name" value="S-adenosyl-L-methionine-dependent methyltransferases"/>
    <property type="match status" value="1"/>
</dbReference>
<dbReference type="EMBL" id="PIUK01000005">
    <property type="protein sequence ID" value="MBY6274848.1"/>
    <property type="molecule type" value="Genomic_DNA"/>
</dbReference>
<dbReference type="GO" id="GO:0032259">
    <property type="term" value="P:methylation"/>
    <property type="evidence" value="ECO:0007669"/>
    <property type="project" value="UniProtKB-KW"/>
</dbReference>
<dbReference type="OMA" id="FREWFLL"/>
<proteinExistence type="predicted"/>
<evidence type="ECO:0000259" key="1">
    <source>
        <dbReference type="Pfam" id="PF08241"/>
    </source>
</evidence>
<reference evidence="2" key="1">
    <citation type="submission" date="2017-11" db="EMBL/GenBank/DDBJ databases">
        <title>Three new genomes from thermophilic consortium.</title>
        <authorList>
            <person name="Quaggio R."/>
            <person name="Amgarten D."/>
            <person name="Setubal J.C."/>
        </authorList>
    </citation>
    <scope>NUCLEOTIDE SEQUENCE</scope>
    <source>
        <strain evidence="2">ZCTH01-B2</strain>
    </source>
</reference>
<evidence type="ECO:0000313" key="2">
    <source>
        <dbReference type="EMBL" id="MBY6274848.1"/>
    </source>
</evidence>
<dbReference type="GO" id="GO:0008757">
    <property type="term" value="F:S-adenosylmethionine-dependent methyltransferase activity"/>
    <property type="evidence" value="ECO:0007669"/>
    <property type="project" value="InterPro"/>
</dbReference>
<evidence type="ECO:0000313" key="3">
    <source>
        <dbReference type="Proteomes" id="UP000732377"/>
    </source>
</evidence>
<comment type="caution">
    <text evidence="2">The sequence shown here is derived from an EMBL/GenBank/DDBJ whole genome shotgun (WGS) entry which is preliminary data.</text>
</comment>
<dbReference type="PANTHER" id="PTHR42912">
    <property type="entry name" value="METHYLTRANSFERASE"/>
    <property type="match status" value="1"/>
</dbReference>
<dbReference type="Pfam" id="PF08241">
    <property type="entry name" value="Methyltransf_11"/>
    <property type="match status" value="1"/>
</dbReference>
<feature type="domain" description="Methyltransferase type 11" evidence="1">
    <location>
        <begin position="47"/>
        <end position="144"/>
    </location>
</feature>
<name>A0A953I5W3_SYMTR</name>
<dbReference type="AlphaFoldDB" id="A0A953I5W3"/>
<dbReference type="InterPro" id="IPR029063">
    <property type="entry name" value="SAM-dependent_MTases_sf"/>
</dbReference>
<dbReference type="Proteomes" id="UP000732377">
    <property type="component" value="Unassembled WGS sequence"/>
</dbReference>
<keyword evidence="2" id="KW-0808">Transferase</keyword>